<name>A0ABW2INR4_9PROT</name>
<dbReference type="PANTHER" id="PTHR42715">
    <property type="entry name" value="BETA-GLUCOSIDASE"/>
    <property type="match status" value="1"/>
</dbReference>
<feature type="domain" description="Fibronectin type III-like" evidence="3">
    <location>
        <begin position="126"/>
        <end position="195"/>
    </location>
</feature>
<evidence type="ECO:0000256" key="1">
    <source>
        <dbReference type="ARBA" id="ARBA00005336"/>
    </source>
</evidence>
<comment type="similarity">
    <text evidence="1">Belongs to the glycosyl hydrolase 3 family.</text>
</comment>
<proteinExistence type="inferred from homology"/>
<dbReference type="InterPro" id="IPR050288">
    <property type="entry name" value="Cellulose_deg_GH3"/>
</dbReference>
<organism evidence="4 5">
    <name type="scientific">Hirschia litorea</name>
    <dbReference type="NCBI Taxonomy" id="1199156"/>
    <lineage>
        <taxon>Bacteria</taxon>
        <taxon>Pseudomonadati</taxon>
        <taxon>Pseudomonadota</taxon>
        <taxon>Alphaproteobacteria</taxon>
        <taxon>Hyphomonadales</taxon>
        <taxon>Hyphomonadaceae</taxon>
        <taxon>Hirschia</taxon>
    </lineage>
</organism>
<sequence length="207" mass="22662">VISGRPLSLENVEDHFDALLYGWLLGQETGYAVADLLSGKAVPSGKMPVTVPRNVGQIPAFYNHKPTARRGYAFADASPLYAFGHGLSYTRFEFGNVSLSKDTISPDGNTTASITVTNTGEYKADEVVQLYIRDDVSSVTRPVLELKGFERITLAPGASKTVEFTITPEHLQFFNRDMKRVVEAGTFTIMLGNSSQSLKHTKLTVVK</sequence>
<dbReference type="PANTHER" id="PTHR42715:SF10">
    <property type="entry name" value="BETA-GLUCOSIDASE"/>
    <property type="match status" value="1"/>
</dbReference>
<dbReference type="SMART" id="SM01217">
    <property type="entry name" value="Fn3_like"/>
    <property type="match status" value="1"/>
</dbReference>
<reference evidence="5" key="1">
    <citation type="journal article" date="2019" name="Int. J. Syst. Evol. Microbiol.">
        <title>The Global Catalogue of Microorganisms (GCM) 10K type strain sequencing project: providing services to taxonomists for standard genome sequencing and annotation.</title>
        <authorList>
            <consortium name="The Broad Institute Genomics Platform"/>
            <consortium name="The Broad Institute Genome Sequencing Center for Infectious Disease"/>
            <person name="Wu L."/>
            <person name="Ma J."/>
        </authorList>
    </citation>
    <scope>NUCLEOTIDE SEQUENCE [LARGE SCALE GENOMIC DNA]</scope>
    <source>
        <strain evidence="5">CCUG 51308</strain>
    </source>
</reference>
<dbReference type="InterPro" id="IPR013783">
    <property type="entry name" value="Ig-like_fold"/>
</dbReference>
<dbReference type="InterPro" id="IPR026891">
    <property type="entry name" value="Fn3-like"/>
</dbReference>
<protein>
    <submittedName>
        <fullName evidence="4">Fibronectin type III-like domain-contianing protein</fullName>
    </submittedName>
</protein>
<accession>A0ABW2INR4</accession>
<dbReference type="InterPro" id="IPR002772">
    <property type="entry name" value="Glyco_hydro_3_C"/>
</dbReference>
<keyword evidence="2" id="KW-0378">Hydrolase</keyword>
<feature type="non-terminal residue" evidence="4">
    <location>
        <position position="1"/>
    </location>
</feature>
<dbReference type="Gene3D" id="2.60.40.10">
    <property type="entry name" value="Immunoglobulins"/>
    <property type="match status" value="1"/>
</dbReference>
<comment type="caution">
    <text evidence="4">The sequence shown here is derived from an EMBL/GenBank/DDBJ whole genome shotgun (WGS) entry which is preliminary data.</text>
</comment>
<evidence type="ECO:0000313" key="5">
    <source>
        <dbReference type="Proteomes" id="UP001596492"/>
    </source>
</evidence>
<dbReference type="RefSeq" id="WP_382168569.1">
    <property type="nucleotide sequence ID" value="NZ_JBHTBR010000005.1"/>
</dbReference>
<dbReference type="Proteomes" id="UP001596492">
    <property type="component" value="Unassembled WGS sequence"/>
</dbReference>
<evidence type="ECO:0000259" key="3">
    <source>
        <dbReference type="SMART" id="SM01217"/>
    </source>
</evidence>
<keyword evidence="5" id="KW-1185">Reference proteome</keyword>
<gene>
    <name evidence="4" type="ORF">ACFQS8_14415</name>
</gene>
<dbReference type="SUPFAM" id="SSF52279">
    <property type="entry name" value="Beta-D-glucan exohydrolase, C-terminal domain"/>
    <property type="match status" value="1"/>
</dbReference>
<dbReference type="Pfam" id="PF14310">
    <property type="entry name" value="Fn3-like"/>
    <property type="match status" value="1"/>
</dbReference>
<dbReference type="InterPro" id="IPR036881">
    <property type="entry name" value="Glyco_hydro_3_C_sf"/>
</dbReference>
<dbReference type="Gene3D" id="3.40.50.1700">
    <property type="entry name" value="Glycoside hydrolase family 3 C-terminal domain"/>
    <property type="match status" value="1"/>
</dbReference>
<evidence type="ECO:0000313" key="4">
    <source>
        <dbReference type="EMBL" id="MFC7292821.1"/>
    </source>
</evidence>
<dbReference type="Pfam" id="PF01915">
    <property type="entry name" value="Glyco_hydro_3_C"/>
    <property type="match status" value="1"/>
</dbReference>
<evidence type="ECO:0000256" key="2">
    <source>
        <dbReference type="ARBA" id="ARBA00022801"/>
    </source>
</evidence>
<dbReference type="EMBL" id="JBHTBR010000005">
    <property type="protein sequence ID" value="MFC7292821.1"/>
    <property type="molecule type" value="Genomic_DNA"/>
</dbReference>